<evidence type="ECO:0000313" key="11">
    <source>
        <dbReference type="EMBL" id="SDW25817.1"/>
    </source>
</evidence>
<dbReference type="SUPFAM" id="SSF102114">
    <property type="entry name" value="Radical SAM enzymes"/>
    <property type="match status" value="1"/>
</dbReference>
<protein>
    <recommendedName>
        <fullName evidence="2 9">Heme chaperone HemW</fullName>
    </recommendedName>
</protein>
<dbReference type="AlphaFoldDB" id="A0A1H2S2F5"/>
<evidence type="ECO:0000256" key="4">
    <source>
        <dbReference type="ARBA" id="ARBA00022691"/>
    </source>
</evidence>
<dbReference type="SFLD" id="SFLDG01065">
    <property type="entry name" value="anaerobic_coproporphyrinogen-I"/>
    <property type="match status" value="1"/>
</dbReference>
<dbReference type="NCBIfam" id="TIGR00539">
    <property type="entry name" value="hemN_rel"/>
    <property type="match status" value="1"/>
</dbReference>
<evidence type="ECO:0000313" key="12">
    <source>
        <dbReference type="Proteomes" id="UP000199488"/>
    </source>
</evidence>
<dbReference type="InterPro" id="IPR058240">
    <property type="entry name" value="rSAM_sf"/>
</dbReference>
<dbReference type="Gene3D" id="3.20.20.70">
    <property type="entry name" value="Aldolase class I"/>
    <property type="match status" value="1"/>
</dbReference>
<dbReference type="Pfam" id="PF06969">
    <property type="entry name" value="HemN_C"/>
    <property type="match status" value="1"/>
</dbReference>
<keyword evidence="6 9" id="KW-0408">Iron</keyword>
<evidence type="ECO:0000256" key="6">
    <source>
        <dbReference type="ARBA" id="ARBA00023004"/>
    </source>
</evidence>
<sequence>MAKGLYVHIPFCEYICYYCDFNKFLINNQPVDEYLEALDRELASYTMDKLQTVYIGGGTPTALSAAQVEKLMQIMDRHVPVTQLKEYTVEVNPGDVGEEKLSLLKAGGVDRLSIGVQTFHDSQLNSIGRGHSADEAKETVQAARQAGFDNISIDLMFGLPGQTMKDWEETLDEAMALAPPHVSAYSLKIEKQTRFYNWWREGKIAPLPEEEEADMYELLVDRLESHGLHAYEISNFARAGYSSRHNRIYWQNEEYIGAGAGAHGYTGGVRYANIKPLNHYIQAVQEKGSPVQTTHPVTRKEQIEEEMFLGLRLYEGVSTKRFYQKYGCAAEDIYPESIQEAKRKAWLAEADGRLFLTEEGKLLGNEVFALFLLDDEPENN</sequence>
<name>A0A1H2S2F5_9BACI</name>
<keyword evidence="4 9" id="KW-0949">S-adenosyl-L-methionine</keyword>
<keyword evidence="9" id="KW-0004">4Fe-4S</keyword>
<keyword evidence="9" id="KW-0963">Cytoplasm</keyword>
<dbReference type="CDD" id="cd01335">
    <property type="entry name" value="Radical_SAM"/>
    <property type="match status" value="1"/>
</dbReference>
<dbReference type="EMBL" id="FNNC01000001">
    <property type="protein sequence ID" value="SDW25817.1"/>
    <property type="molecule type" value="Genomic_DNA"/>
</dbReference>
<dbReference type="GO" id="GO:0005737">
    <property type="term" value="C:cytoplasm"/>
    <property type="evidence" value="ECO:0007669"/>
    <property type="project" value="UniProtKB-SubCell"/>
</dbReference>
<keyword evidence="3 9" id="KW-0349">Heme</keyword>
<evidence type="ECO:0000256" key="8">
    <source>
        <dbReference type="ARBA" id="ARBA00023186"/>
    </source>
</evidence>
<dbReference type="SMART" id="SM00729">
    <property type="entry name" value="Elp3"/>
    <property type="match status" value="1"/>
</dbReference>
<dbReference type="GO" id="GO:0046872">
    <property type="term" value="F:metal ion binding"/>
    <property type="evidence" value="ECO:0007669"/>
    <property type="project" value="UniProtKB-UniRule"/>
</dbReference>
<evidence type="ECO:0000259" key="10">
    <source>
        <dbReference type="PROSITE" id="PS51918"/>
    </source>
</evidence>
<dbReference type="RefSeq" id="WP_091611918.1">
    <property type="nucleotide sequence ID" value="NZ_FNNC01000001.1"/>
</dbReference>
<dbReference type="InterPro" id="IPR007197">
    <property type="entry name" value="rSAM"/>
</dbReference>
<dbReference type="Pfam" id="PF04055">
    <property type="entry name" value="Radical_SAM"/>
    <property type="match status" value="1"/>
</dbReference>
<organism evidence="11 12">
    <name type="scientific">Marinococcus luteus</name>
    <dbReference type="NCBI Taxonomy" id="1122204"/>
    <lineage>
        <taxon>Bacteria</taxon>
        <taxon>Bacillati</taxon>
        <taxon>Bacillota</taxon>
        <taxon>Bacilli</taxon>
        <taxon>Bacillales</taxon>
        <taxon>Bacillaceae</taxon>
        <taxon>Marinococcus</taxon>
    </lineage>
</organism>
<dbReference type="PANTHER" id="PTHR13932:SF5">
    <property type="entry name" value="RADICAL S-ADENOSYL METHIONINE DOMAIN-CONTAINING PROTEIN 1, MITOCHONDRIAL"/>
    <property type="match status" value="1"/>
</dbReference>
<dbReference type="PANTHER" id="PTHR13932">
    <property type="entry name" value="COPROPORPHYRINIGEN III OXIDASE"/>
    <property type="match status" value="1"/>
</dbReference>
<accession>A0A1H2S2F5</accession>
<keyword evidence="12" id="KW-1185">Reference proteome</keyword>
<proteinExistence type="inferred from homology"/>
<dbReference type="SFLD" id="SFLDF00562">
    <property type="entry name" value="HemN-like__clustered_with_heat"/>
    <property type="match status" value="1"/>
</dbReference>
<dbReference type="PROSITE" id="PS51918">
    <property type="entry name" value="RADICAL_SAM"/>
    <property type="match status" value="1"/>
</dbReference>
<dbReference type="GO" id="GO:0004109">
    <property type="term" value="F:coproporphyrinogen oxidase activity"/>
    <property type="evidence" value="ECO:0007669"/>
    <property type="project" value="InterPro"/>
</dbReference>
<dbReference type="InterPro" id="IPR010723">
    <property type="entry name" value="HemN_C"/>
</dbReference>
<dbReference type="OrthoDB" id="9808022at2"/>
<dbReference type="GO" id="GO:0006779">
    <property type="term" value="P:porphyrin-containing compound biosynthetic process"/>
    <property type="evidence" value="ECO:0007669"/>
    <property type="project" value="InterPro"/>
</dbReference>
<keyword evidence="5 9" id="KW-0479">Metal-binding</keyword>
<feature type="domain" description="Radical SAM core" evidence="10">
    <location>
        <begin position="1"/>
        <end position="229"/>
    </location>
</feature>
<keyword evidence="8 9" id="KW-0143">Chaperone</keyword>
<evidence type="ECO:0000256" key="9">
    <source>
        <dbReference type="RuleBase" id="RU364116"/>
    </source>
</evidence>
<dbReference type="InterPro" id="IPR013785">
    <property type="entry name" value="Aldolase_TIM"/>
</dbReference>
<dbReference type="InterPro" id="IPR034505">
    <property type="entry name" value="Coproporphyrinogen-III_oxidase"/>
</dbReference>
<evidence type="ECO:0000256" key="1">
    <source>
        <dbReference type="ARBA" id="ARBA00006100"/>
    </source>
</evidence>
<evidence type="ECO:0000256" key="5">
    <source>
        <dbReference type="ARBA" id="ARBA00022723"/>
    </source>
</evidence>
<gene>
    <name evidence="11" type="ORF">SAMN05421781_1006</name>
</gene>
<comment type="similarity">
    <text evidence="1">Belongs to the anaerobic coproporphyrinogen-III oxidase family. HemW subfamily.</text>
</comment>
<evidence type="ECO:0000256" key="2">
    <source>
        <dbReference type="ARBA" id="ARBA00017228"/>
    </source>
</evidence>
<dbReference type="InterPro" id="IPR004559">
    <property type="entry name" value="HemW-like"/>
</dbReference>
<dbReference type="GO" id="GO:0051539">
    <property type="term" value="F:4 iron, 4 sulfur cluster binding"/>
    <property type="evidence" value="ECO:0007669"/>
    <property type="project" value="UniProtKB-UniRule"/>
</dbReference>
<keyword evidence="7 9" id="KW-0411">Iron-sulfur</keyword>
<dbReference type="SFLD" id="SFLDS00029">
    <property type="entry name" value="Radical_SAM"/>
    <property type="match status" value="1"/>
</dbReference>
<dbReference type="SFLD" id="SFLDF00288">
    <property type="entry name" value="HemN-like__clustered_with_nucl"/>
    <property type="match status" value="1"/>
</dbReference>
<evidence type="ECO:0000256" key="3">
    <source>
        <dbReference type="ARBA" id="ARBA00022617"/>
    </source>
</evidence>
<evidence type="ECO:0000256" key="7">
    <source>
        <dbReference type="ARBA" id="ARBA00023014"/>
    </source>
</evidence>
<reference evidence="11 12" key="1">
    <citation type="submission" date="2016-10" db="EMBL/GenBank/DDBJ databases">
        <authorList>
            <person name="de Groot N.N."/>
        </authorList>
    </citation>
    <scope>NUCLEOTIDE SEQUENCE [LARGE SCALE GENOMIC DNA]</scope>
    <source>
        <strain evidence="11 12">DSM 23126</strain>
    </source>
</reference>
<dbReference type="STRING" id="1122204.SAMN05421781_1006"/>
<comment type="subcellular location">
    <subcellularLocation>
        <location evidence="9">Cytoplasm</location>
    </subcellularLocation>
</comment>
<dbReference type="SFLD" id="SFLDG01082">
    <property type="entry name" value="B12-binding_domain_containing"/>
    <property type="match status" value="1"/>
</dbReference>
<comment type="function">
    <text evidence="9">Probably acts as a heme chaperone, transferring heme to an unknown acceptor. Binds one molecule of heme per monomer, possibly covalently. Binds 1 [4Fe-4S] cluster. The cluster is coordinated with 3 cysteines and an exchangeable S-adenosyl-L-methionine.</text>
</comment>
<dbReference type="Proteomes" id="UP000199488">
    <property type="component" value="Unassembled WGS sequence"/>
</dbReference>
<dbReference type="InterPro" id="IPR006638">
    <property type="entry name" value="Elp3/MiaA/NifB-like_rSAM"/>
</dbReference>